<dbReference type="GO" id="GO:0006351">
    <property type="term" value="P:DNA-templated transcription"/>
    <property type="evidence" value="ECO:0007669"/>
    <property type="project" value="TreeGrafter"/>
</dbReference>
<dbReference type="RefSeq" id="WP_066415351.1">
    <property type="nucleotide sequence ID" value="NZ_FKBS01000017.1"/>
</dbReference>
<evidence type="ECO:0000256" key="4">
    <source>
        <dbReference type="ARBA" id="ARBA00023163"/>
    </source>
</evidence>
<dbReference type="AlphaFoldDB" id="A0A157Q9R0"/>
<feature type="domain" description="HTH lysR-type" evidence="5">
    <location>
        <begin position="7"/>
        <end position="62"/>
    </location>
</feature>
<name>A0A157Q9R0_9BORD</name>
<dbReference type="PANTHER" id="PTHR30537">
    <property type="entry name" value="HTH-TYPE TRANSCRIPTIONAL REGULATOR"/>
    <property type="match status" value="1"/>
</dbReference>
<comment type="similarity">
    <text evidence="1">Belongs to the LysR transcriptional regulatory family.</text>
</comment>
<dbReference type="FunFam" id="3.40.190.290:FF:000012">
    <property type="entry name" value="Transcriptional regulator, LysR family"/>
    <property type="match status" value="1"/>
</dbReference>
<dbReference type="InterPro" id="IPR000847">
    <property type="entry name" value="LysR_HTH_N"/>
</dbReference>
<dbReference type="PROSITE" id="PS50931">
    <property type="entry name" value="HTH_LYSR"/>
    <property type="match status" value="1"/>
</dbReference>
<dbReference type="Gene3D" id="3.40.190.290">
    <property type="match status" value="1"/>
</dbReference>
<evidence type="ECO:0000313" key="6">
    <source>
        <dbReference type="EMBL" id="SAI41829.1"/>
    </source>
</evidence>
<dbReference type="GO" id="GO:0003700">
    <property type="term" value="F:DNA-binding transcription factor activity"/>
    <property type="evidence" value="ECO:0007669"/>
    <property type="project" value="InterPro"/>
</dbReference>
<dbReference type="Pfam" id="PF03466">
    <property type="entry name" value="LysR_substrate"/>
    <property type="match status" value="1"/>
</dbReference>
<dbReference type="Gene3D" id="1.10.10.10">
    <property type="entry name" value="Winged helix-like DNA-binding domain superfamily/Winged helix DNA-binding domain"/>
    <property type="match status" value="1"/>
</dbReference>
<evidence type="ECO:0000256" key="1">
    <source>
        <dbReference type="ARBA" id="ARBA00009437"/>
    </source>
</evidence>
<dbReference type="InterPro" id="IPR036390">
    <property type="entry name" value="WH_DNA-bd_sf"/>
</dbReference>
<dbReference type="FunFam" id="1.10.10.10:FF:000001">
    <property type="entry name" value="LysR family transcriptional regulator"/>
    <property type="match status" value="1"/>
</dbReference>
<evidence type="ECO:0000256" key="3">
    <source>
        <dbReference type="ARBA" id="ARBA00023125"/>
    </source>
</evidence>
<dbReference type="GO" id="GO:0043565">
    <property type="term" value="F:sequence-specific DNA binding"/>
    <property type="evidence" value="ECO:0007669"/>
    <property type="project" value="TreeGrafter"/>
</dbReference>
<dbReference type="InterPro" id="IPR036388">
    <property type="entry name" value="WH-like_DNA-bd_sf"/>
</dbReference>
<accession>A0A157Q9R0</accession>
<evidence type="ECO:0000259" key="5">
    <source>
        <dbReference type="PROSITE" id="PS50931"/>
    </source>
</evidence>
<dbReference type="OrthoDB" id="5525645at2"/>
<dbReference type="EMBL" id="FKBS01000017">
    <property type="protein sequence ID" value="SAI41829.1"/>
    <property type="molecule type" value="Genomic_DNA"/>
</dbReference>
<dbReference type="SUPFAM" id="SSF53850">
    <property type="entry name" value="Periplasmic binding protein-like II"/>
    <property type="match status" value="1"/>
</dbReference>
<dbReference type="PANTHER" id="PTHR30537:SF1">
    <property type="entry name" value="HTH-TYPE TRANSCRIPTIONAL REGULATOR PGRR"/>
    <property type="match status" value="1"/>
</dbReference>
<keyword evidence="3" id="KW-0238">DNA-binding</keyword>
<organism evidence="6 7">
    <name type="scientific">Bordetella ansorpii</name>
    <dbReference type="NCBI Taxonomy" id="288768"/>
    <lineage>
        <taxon>Bacteria</taxon>
        <taxon>Pseudomonadati</taxon>
        <taxon>Pseudomonadota</taxon>
        <taxon>Betaproteobacteria</taxon>
        <taxon>Burkholderiales</taxon>
        <taxon>Alcaligenaceae</taxon>
        <taxon>Bordetella</taxon>
    </lineage>
</organism>
<evidence type="ECO:0000313" key="7">
    <source>
        <dbReference type="Proteomes" id="UP000077037"/>
    </source>
</evidence>
<dbReference type="Proteomes" id="UP000077037">
    <property type="component" value="Unassembled WGS sequence"/>
</dbReference>
<evidence type="ECO:0000256" key="2">
    <source>
        <dbReference type="ARBA" id="ARBA00023015"/>
    </source>
</evidence>
<dbReference type="PRINTS" id="PR00039">
    <property type="entry name" value="HTHLYSR"/>
</dbReference>
<reference evidence="6 7" key="1">
    <citation type="submission" date="2016-03" db="EMBL/GenBank/DDBJ databases">
        <authorList>
            <consortium name="Pathogen Informatics"/>
        </authorList>
    </citation>
    <scope>NUCLEOTIDE SEQUENCE [LARGE SCALE GENOMIC DNA]</scope>
    <source>
        <strain evidence="6 7">NCTC13364</strain>
    </source>
</reference>
<protein>
    <submittedName>
        <fullName evidence="6">LysR family transcriptional regulator</fullName>
    </submittedName>
</protein>
<sequence>MARDNHYNGLLAFVAVVREGNFTRAAAGLGVSQSALSHTIRTLESRLGVRLLTRTTRNVSPTEAGEALYQSICGPLAQIDEQIDTMSRFRDTPAGTIRITATDYAIRSILWPRLMPFLSRYPEIKVELICDYGLADIAAERYDAGVRFGEQLGQDMIAVRIGPNERFAVVGTRGYLAKHPAPGTPEDLVNHRCINLRLPTHGGLYAWEFARKGSRIVNVRVDGQLTFNGIYEVVEACLAGFGLCYVPETMVAPYIARGKLVRVMEEWCPLWSGYHLYYPSRRQPSHAMSLLIEELRYQG</sequence>
<dbReference type="InterPro" id="IPR058163">
    <property type="entry name" value="LysR-type_TF_proteobact-type"/>
</dbReference>
<keyword evidence="4" id="KW-0804">Transcription</keyword>
<dbReference type="InterPro" id="IPR005119">
    <property type="entry name" value="LysR_subst-bd"/>
</dbReference>
<dbReference type="SUPFAM" id="SSF46785">
    <property type="entry name" value="Winged helix' DNA-binding domain"/>
    <property type="match status" value="1"/>
</dbReference>
<keyword evidence="2" id="KW-0805">Transcription regulation</keyword>
<dbReference type="Pfam" id="PF00126">
    <property type="entry name" value="HTH_1"/>
    <property type="match status" value="1"/>
</dbReference>
<proteinExistence type="inferred from homology"/>
<dbReference type="CDD" id="cd08474">
    <property type="entry name" value="PBP2_CrgA_like_5"/>
    <property type="match status" value="1"/>
</dbReference>
<gene>
    <name evidence="6" type="primary">dmlR_19</name>
    <name evidence="6" type="ORF">SAMEA1982600_03343</name>
</gene>